<sequence length="105" mass="11669">MCIGSGGDHRDGGGHNHGHDGEARNFRKKGWGMTGGPTAVLRVETKISHREAKPFPNSPPCPNLHSHRLIETMTASFDRKVTERLHKHFLCQGASVDYGSRHWNC</sequence>
<feature type="region of interest" description="Disordered" evidence="1">
    <location>
        <begin position="1"/>
        <end position="35"/>
    </location>
</feature>
<accession>A0A6V7NN85</accession>
<dbReference type="EMBL" id="LR862140">
    <property type="protein sequence ID" value="CAD1820072.1"/>
    <property type="molecule type" value="Genomic_DNA"/>
</dbReference>
<gene>
    <name evidence="2" type="ORF">CB5_LOCUS3283</name>
</gene>
<proteinExistence type="predicted"/>
<protein>
    <submittedName>
        <fullName evidence="2">Uncharacterized protein</fullName>
    </submittedName>
</protein>
<dbReference type="AlphaFoldDB" id="A0A6V7NN85"/>
<name>A0A6V7NN85_ANACO</name>
<organism evidence="2">
    <name type="scientific">Ananas comosus var. bracteatus</name>
    <name type="common">red pineapple</name>
    <dbReference type="NCBI Taxonomy" id="296719"/>
    <lineage>
        <taxon>Eukaryota</taxon>
        <taxon>Viridiplantae</taxon>
        <taxon>Streptophyta</taxon>
        <taxon>Embryophyta</taxon>
        <taxon>Tracheophyta</taxon>
        <taxon>Spermatophyta</taxon>
        <taxon>Magnoliopsida</taxon>
        <taxon>Liliopsida</taxon>
        <taxon>Poales</taxon>
        <taxon>Bromeliaceae</taxon>
        <taxon>Bromelioideae</taxon>
        <taxon>Ananas</taxon>
    </lineage>
</organism>
<feature type="compositionally biased region" description="Basic and acidic residues" evidence="1">
    <location>
        <begin position="7"/>
        <end position="25"/>
    </location>
</feature>
<evidence type="ECO:0000256" key="1">
    <source>
        <dbReference type="SAM" id="MobiDB-lite"/>
    </source>
</evidence>
<reference evidence="2" key="1">
    <citation type="submission" date="2020-07" db="EMBL/GenBank/DDBJ databases">
        <authorList>
            <person name="Lin J."/>
        </authorList>
    </citation>
    <scope>NUCLEOTIDE SEQUENCE</scope>
</reference>
<evidence type="ECO:0000313" key="2">
    <source>
        <dbReference type="EMBL" id="CAD1820072.1"/>
    </source>
</evidence>